<dbReference type="CDD" id="cd13121">
    <property type="entry name" value="BF2867_like_C"/>
    <property type="match status" value="1"/>
</dbReference>
<dbReference type="CDD" id="cd13120">
    <property type="entry name" value="BF2867_like_N"/>
    <property type="match status" value="1"/>
</dbReference>
<reference evidence="2 3" key="1">
    <citation type="journal article" date="2019" name="Nat. Microbiol.">
        <title>Genomic variation and strain-specific functional adaptation in the human gut microbiome during early life.</title>
        <authorList>
            <person name="Vatanen T."/>
            <person name="Plichta D.R."/>
            <person name="Somani J."/>
            <person name="Munch P.C."/>
            <person name="Arthur T.D."/>
            <person name="Hall A.B."/>
            <person name="Rudolf S."/>
            <person name="Oakeley E.J."/>
            <person name="Ke X."/>
            <person name="Young R.A."/>
            <person name="Haiser H.J."/>
            <person name="Kolde R."/>
            <person name="Yassour M."/>
            <person name="Luopajarvi K."/>
            <person name="Siljander H."/>
            <person name="Virtanen S.M."/>
            <person name="Ilonen J."/>
            <person name="Uibo R."/>
            <person name="Tillmann V."/>
            <person name="Mokurov S."/>
            <person name="Dorshakova N."/>
            <person name="Porter J.A."/>
            <person name="McHardy A.C."/>
            <person name="Lahdesmaki H."/>
            <person name="Vlamakis H."/>
            <person name="Huttenhower C."/>
            <person name="Knip M."/>
            <person name="Xavier R.J."/>
        </authorList>
    </citation>
    <scope>NUCLEOTIDE SEQUENCE [LARGE SCALE GENOMIC DNA]</scope>
    <source>
        <strain evidence="2 3">RJX1047</strain>
    </source>
</reference>
<name>A0A4V2WW51_9BACT</name>
<accession>A0A4V2WW51</accession>
<dbReference type="PROSITE" id="PS51257">
    <property type="entry name" value="PROKAR_LIPOPROTEIN"/>
    <property type="match status" value="1"/>
</dbReference>
<dbReference type="InterPro" id="IPR042278">
    <property type="entry name" value="Mfa-like_1_N"/>
</dbReference>
<dbReference type="Gene3D" id="2.60.40.2630">
    <property type="match status" value="1"/>
</dbReference>
<organism evidence="2 3">
    <name type="scientific">Phocaeicola dorei</name>
    <dbReference type="NCBI Taxonomy" id="357276"/>
    <lineage>
        <taxon>Bacteria</taxon>
        <taxon>Pseudomonadati</taxon>
        <taxon>Bacteroidota</taxon>
        <taxon>Bacteroidia</taxon>
        <taxon>Bacteroidales</taxon>
        <taxon>Bacteroidaceae</taxon>
        <taxon>Phocaeicola</taxon>
    </lineage>
</organism>
<dbReference type="Proteomes" id="UP000294527">
    <property type="component" value="Unassembled WGS sequence"/>
</dbReference>
<comment type="caution">
    <text evidence="2">The sequence shown here is derived from an EMBL/GenBank/DDBJ whole genome shotgun (WGS) entry which is preliminary data.</text>
</comment>
<dbReference type="Gene3D" id="2.60.40.2620">
    <property type="entry name" value="Fimbrillin-like"/>
    <property type="match status" value="1"/>
</dbReference>
<dbReference type="RefSeq" id="WP_132140339.1">
    <property type="nucleotide sequence ID" value="NZ_CAXSRD010000017.1"/>
</dbReference>
<dbReference type="Pfam" id="PF13149">
    <property type="entry name" value="Mfa_like_1"/>
    <property type="match status" value="1"/>
</dbReference>
<feature type="region of interest" description="Disordered" evidence="1">
    <location>
        <begin position="23"/>
        <end position="50"/>
    </location>
</feature>
<protein>
    <submittedName>
        <fullName evidence="2">Fimbrillin family protein</fullName>
    </submittedName>
</protein>
<dbReference type="AlphaFoldDB" id="A0A4V2WW51"/>
<proteinExistence type="predicted"/>
<evidence type="ECO:0000313" key="3">
    <source>
        <dbReference type="Proteomes" id="UP000294527"/>
    </source>
</evidence>
<sequence length="612" mass="69379">MKILGYILLASLTCALSACEKDEILPEPEPPVVTPGDDDGPEGDDPGKDEEEKIQLGITASLQAMQQTRGIIEAFLPGHEMGVFISAAGAESPYVHNVPYAFDGKKWNAGGDAPVEDDAEVAAYLPYNGQTAGDRLIPFELADQHDILYGRASVTRDIPTADIEMRHAMSLVRIKILKNEYMGEGIVSNIRFDNVITRMTLDIRRETNSPLIFDFSSRGSLQAGGNYHLNDADPVVVETILPPVYGYDQKAAVSFTIDGKEYAYEFHRDHEWEAGMKYTYTLKMTGNYNSPVNMEQVDIDVEYWSRYGKTDQIILNPNPDDYPFKVWPNYTEYGYDCYQNEGKVFGTFYNPYCDNGEGELRFVFMRPGTNEIVEQFQPIDIKTNGAWDGKRIQCYVTSAPGTYQLVPLFRKKGETMWCRAVGYSYGSTDEEWLYEVKAPASDDLPALRMMEVEGQGYTSILAYPVPDDDPWNLVYTLSNRGEKALRGEIKAVWEREFKLKSNSYRPSIKRQGAVNDEEWRDEIGKVSVDIPAGTRFWKGIMSCTFPVKRLDPQYGGVGYAGAIVHLYWRAENSDEWVLLRCDADYLFNCNYTGGYIWDETTNYLHIVPQSWM</sequence>
<feature type="compositionally biased region" description="Acidic residues" evidence="1">
    <location>
        <begin position="36"/>
        <end position="49"/>
    </location>
</feature>
<evidence type="ECO:0000256" key="1">
    <source>
        <dbReference type="SAM" id="MobiDB-lite"/>
    </source>
</evidence>
<evidence type="ECO:0000313" key="2">
    <source>
        <dbReference type="EMBL" id="TDA75224.1"/>
    </source>
</evidence>
<gene>
    <name evidence="2" type="ORF">E1I98_01915</name>
</gene>
<dbReference type="EMBL" id="SLTU01000001">
    <property type="protein sequence ID" value="TDA75224.1"/>
    <property type="molecule type" value="Genomic_DNA"/>
</dbReference>
<dbReference type="InterPro" id="IPR025049">
    <property type="entry name" value="Mfa-like_1"/>
</dbReference>